<feature type="non-terminal residue" evidence="1">
    <location>
        <position position="1"/>
    </location>
</feature>
<dbReference type="VEuPathDB" id="GiardiaDB:GL50803_0060256"/>
<dbReference type="VEuPathDB" id="GiardiaDB:GL50581_4630"/>
<dbReference type="Proteomes" id="UP000018040">
    <property type="component" value="Unassembled WGS sequence"/>
</dbReference>
<evidence type="ECO:0000313" key="1">
    <source>
        <dbReference type="EMBL" id="ESU44095.1"/>
    </source>
</evidence>
<comment type="caution">
    <text evidence="1">The sequence shown here is derived from an EMBL/GenBank/DDBJ whole genome shotgun (WGS) entry which is preliminary data.</text>
</comment>
<reference evidence="1 2" key="2">
    <citation type="journal article" date="2013" name="Genome Biol. Evol.">
        <title>Genome sequencing of Giardia lamblia genotypes A2 and B isolates (DH and GS) and comparative analysis with the genomes of genotypes A1 and E (WB and Pig).</title>
        <authorList>
            <person name="Adam R.D."/>
            <person name="Dahlstrom E.W."/>
            <person name="Martens C.A."/>
            <person name="Bruno D.P."/>
            <person name="Barbian K.D."/>
            <person name="Ricklefs S.M."/>
            <person name="Hernandez M.M."/>
            <person name="Narla N.P."/>
            <person name="Patel R.B."/>
            <person name="Porcella S.F."/>
            <person name="Nash T.E."/>
        </authorList>
    </citation>
    <scope>NUCLEOTIDE SEQUENCE [LARGE SCALE GENOMIC DNA]</scope>
    <source>
        <strain evidence="1 2">GS</strain>
    </source>
</reference>
<evidence type="ECO:0000313" key="2">
    <source>
        <dbReference type="Proteomes" id="UP000018040"/>
    </source>
</evidence>
<keyword evidence="1" id="KW-0418">Kinase</keyword>
<reference evidence="2" key="1">
    <citation type="submission" date="2012-02" db="EMBL/GenBank/DDBJ databases">
        <title>Genome sequencing of Giardia lamblia Genotypes A2 and B isolates (DH and GS) and comparative analysis with the genomes of Genotypes A1 and E (WB and Pig).</title>
        <authorList>
            <person name="Adam R."/>
            <person name="Dahlstrom E."/>
            <person name="Martens C."/>
            <person name="Bruno D."/>
            <person name="Barbian K."/>
            <person name="Porcella S.F."/>
            <person name="Nash T."/>
        </authorList>
    </citation>
    <scope>NUCLEOTIDE SEQUENCE</scope>
    <source>
        <strain evidence="2">GS</strain>
    </source>
</reference>
<protein>
    <submittedName>
        <fullName evidence="1">Uridine kinase</fullName>
    </submittedName>
</protein>
<name>V6U4A5_GIAIN</name>
<proteinExistence type="predicted"/>
<dbReference type="EMBL" id="AHHH01000030">
    <property type="protein sequence ID" value="ESU44095.1"/>
    <property type="molecule type" value="Genomic_DNA"/>
</dbReference>
<sequence>VLLRLVENVMQQKGQAHRDSDALIDLCALERYKCLDEDEKQLIVASLLSAKFDGLTTDVLAETIGKTVEFAAPW</sequence>
<accession>V6U4A5</accession>
<dbReference type="GO" id="GO:0016301">
    <property type="term" value="F:kinase activity"/>
    <property type="evidence" value="ECO:0007669"/>
    <property type="project" value="UniProtKB-KW"/>
</dbReference>
<gene>
    <name evidence="1" type="ORF">GSB_152365</name>
</gene>
<dbReference type="VEuPathDB" id="GiardiaDB:DHA2_154668"/>
<keyword evidence="1" id="KW-0808">Transferase</keyword>
<dbReference type="VEuPathDB" id="GiardiaDB:QR46_0644"/>
<organism evidence="1 2">
    <name type="scientific">Giardia intestinalis</name>
    <name type="common">Giardia lamblia</name>
    <dbReference type="NCBI Taxonomy" id="5741"/>
    <lineage>
        <taxon>Eukaryota</taxon>
        <taxon>Metamonada</taxon>
        <taxon>Diplomonadida</taxon>
        <taxon>Hexamitidae</taxon>
        <taxon>Giardiinae</taxon>
        <taxon>Giardia</taxon>
    </lineage>
</organism>
<dbReference type="AlphaFoldDB" id="V6U4A5"/>